<dbReference type="NCBIfam" id="TIGR01141">
    <property type="entry name" value="hisC"/>
    <property type="match status" value="1"/>
</dbReference>
<keyword evidence="7 9" id="KW-0663">Pyridoxal phosphate</keyword>
<dbReference type="EC" id="2.6.1.9" evidence="9"/>
<protein>
    <recommendedName>
        <fullName evidence="9">Histidinol-phosphate aminotransferase</fullName>
        <ecNumber evidence="9">2.6.1.9</ecNumber>
    </recommendedName>
    <alternativeName>
        <fullName evidence="9">Imidazole acetol-phosphate transaminase</fullName>
    </alternativeName>
</protein>
<dbReference type="CDD" id="cd00609">
    <property type="entry name" value="AAT_like"/>
    <property type="match status" value="1"/>
</dbReference>
<dbReference type="EMBL" id="JACNJN010000079">
    <property type="protein sequence ID" value="MBC8334780.1"/>
    <property type="molecule type" value="Genomic_DNA"/>
</dbReference>
<keyword evidence="6 9" id="KW-0808">Transferase</keyword>
<dbReference type="Gene3D" id="3.90.1150.10">
    <property type="entry name" value="Aspartate Aminotransferase, domain 1"/>
    <property type="match status" value="1"/>
</dbReference>
<feature type="modified residue" description="N6-(pyridoxal phosphate)lysine" evidence="9">
    <location>
        <position position="222"/>
    </location>
</feature>
<dbReference type="InterPro" id="IPR004839">
    <property type="entry name" value="Aminotransferase_I/II_large"/>
</dbReference>
<proteinExistence type="inferred from homology"/>
<dbReference type="SUPFAM" id="SSF53383">
    <property type="entry name" value="PLP-dependent transferases"/>
    <property type="match status" value="1"/>
</dbReference>
<dbReference type="InterPro" id="IPR015422">
    <property type="entry name" value="PyrdxlP-dep_Trfase_small"/>
</dbReference>
<evidence type="ECO:0000256" key="7">
    <source>
        <dbReference type="ARBA" id="ARBA00022898"/>
    </source>
</evidence>
<dbReference type="InterPro" id="IPR015421">
    <property type="entry name" value="PyrdxlP-dep_Trfase_major"/>
</dbReference>
<comment type="pathway">
    <text evidence="9">Amino-acid biosynthesis; L-histidine biosynthesis; L-histidine from 5-phospho-alpha-D-ribose 1-diphosphate: step 7/9.</text>
</comment>
<reference evidence="11 12" key="1">
    <citation type="submission" date="2020-08" db="EMBL/GenBank/DDBJ databases">
        <title>Bridging the membrane lipid divide: bacteria of the FCB group superphylum have the potential to synthesize archaeal ether lipids.</title>
        <authorList>
            <person name="Villanueva L."/>
            <person name="Von Meijenfeldt F.A.B."/>
            <person name="Westbye A.B."/>
            <person name="Yadav S."/>
            <person name="Hopmans E.C."/>
            <person name="Dutilh B.E."/>
            <person name="Sinninghe Damste J.S."/>
        </authorList>
    </citation>
    <scope>NUCLEOTIDE SEQUENCE [LARGE SCALE GENOMIC DNA]</scope>
    <source>
        <strain evidence="11">NIOZ-UU36</strain>
    </source>
</reference>
<evidence type="ECO:0000256" key="9">
    <source>
        <dbReference type="HAMAP-Rule" id="MF_01023"/>
    </source>
</evidence>
<dbReference type="GO" id="GO:0004400">
    <property type="term" value="F:histidinol-phosphate transaminase activity"/>
    <property type="evidence" value="ECO:0007669"/>
    <property type="project" value="UniProtKB-UniRule"/>
</dbReference>
<evidence type="ECO:0000256" key="5">
    <source>
        <dbReference type="ARBA" id="ARBA00022605"/>
    </source>
</evidence>
<accession>A0A8J6NKW7</accession>
<organism evidence="11 12">
    <name type="scientific">Candidatus Desulfolinea nitratireducens</name>
    <dbReference type="NCBI Taxonomy" id="2841698"/>
    <lineage>
        <taxon>Bacteria</taxon>
        <taxon>Bacillati</taxon>
        <taxon>Chloroflexota</taxon>
        <taxon>Anaerolineae</taxon>
        <taxon>Anaerolineales</taxon>
        <taxon>Anaerolineales incertae sedis</taxon>
        <taxon>Candidatus Desulfolinea</taxon>
    </lineage>
</organism>
<evidence type="ECO:0000256" key="2">
    <source>
        <dbReference type="ARBA" id="ARBA00007970"/>
    </source>
</evidence>
<name>A0A8J6NKW7_9CHLR</name>
<comment type="cofactor">
    <cofactor evidence="1 9">
        <name>pyridoxal 5'-phosphate</name>
        <dbReference type="ChEBI" id="CHEBI:597326"/>
    </cofactor>
</comment>
<dbReference type="Gene3D" id="3.40.640.10">
    <property type="entry name" value="Type I PLP-dependent aspartate aminotransferase-like (Major domain)"/>
    <property type="match status" value="1"/>
</dbReference>
<dbReference type="PANTHER" id="PTHR42885">
    <property type="entry name" value="HISTIDINOL-PHOSPHATE AMINOTRANSFERASE-RELATED"/>
    <property type="match status" value="1"/>
</dbReference>
<comment type="caution">
    <text evidence="11">The sequence shown here is derived from an EMBL/GenBank/DDBJ whole genome shotgun (WGS) entry which is preliminary data.</text>
</comment>
<gene>
    <name evidence="9 11" type="primary">hisC</name>
    <name evidence="11" type="ORF">H8E29_05910</name>
</gene>
<keyword evidence="5 9" id="KW-0028">Amino-acid biosynthesis</keyword>
<dbReference type="AlphaFoldDB" id="A0A8J6NKW7"/>
<dbReference type="UniPathway" id="UPA00031">
    <property type="reaction ID" value="UER00012"/>
</dbReference>
<evidence type="ECO:0000313" key="12">
    <source>
        <dbReference type="Proteomes" id="UP000614469"/>
    </source>
</evidence>
<evidence type="ECO:0000256" key="6">
    <source>
        <dbReference type="ARBA" id="ARBA00022679"/>
    </source>
</evidence>
<feature type="domain" description="Aminotransferase class I/classII large" evidence="10">
    <location>
        <begin position="34"/>
        <end position="357"/>
    </location>
</feature>
<dbReference type="HAMAP" id="MF_01023">
    <property type="entry name" value="HisC_aminotrans_2"/>
    <property type="match status" value="1"/>
</dbReference>
<keyword evidence="4 9" id="KW-0032">Aminotransferase</keyword>
<evidence type="ECO:0000256" key="1">
    <source>
        <dbReference type="ARBA" id="ARBA00001933"/>
    </source>
</evidence>
<dbReference type="Pfam" id="PF00155">
    <property type="entry name" value="Aminotran_1_2"/>
    <property type="match status" value="1"/>
</dbReference>
<dbReference type="Proteomes" id="UP000614469">
    <property type="component" value="Unassembled WGS sequence"/>
</dbReference>
<sequence>MKKLLRPHILNMEPYTPIIPFEVLSEQLGIPANKIIKLDANENPYGILPAVAKALQDLSNAHIYPDPESRFLRRALAEYHQLPVENILTGAGADELIDLILRLFINPGEVILNCPPTFGMYAFDTAVNGGRVVNIPRLDDFSVDADALLNAIEKYQPKLLFLANPNNPDGGLLSPKIIDALLEQNLLLVLDEAYMEFAPPNASYIHQASERENLIVLRTFSKWAGLAGLRVGYGVFPSALMPYLWTAKQPYNISVAASEAALAALRHARELEEIGQKIITERERLFKALKEITYLKPYPSKSNFILCRVLGREAAKLKADLASSGILVRYFSNPGLDDHIRISVGTPEQMDVLLEYLTTKSTETTQF</sequence>
<keyword evidence="8 9" id="KW-0368">Histidine biosynthesis</keyword>
<dbReference type="InterPro" id="IPR015424">
    <property type="entry name" value="PyrdxlP-dep_Trfase"/>
</dbReference>
<comment type="similarity">
    <text evidence="2 9">Belongs to the class-II pyridoxal-phosphate-dependent aminotransferase family. Histidinol-phosphate aminotransferase subfamily.</text>
</comment>
<dbReference type="PANTHER" id="PTHR42885:SF2">
    <property type="entry name" value="HISTIDINOL-PHOSPHATE AMINOTRANSFERASE"/>
    <property type="match status" value="1"/>
</dbReference>
<dbReference type="GO" id="GO:0030170">
    <property type="term" value="F:pyridoxal phosphate binding"/>
    <property type="evidence" value="ECO:0007669"/>
    <property type="project" value="InterPro"/>
</dbReference>
<evidence type="ECO:0000259" key="10">
    <source>
        <dbReference type="Pfam" id="PF00155"/>
    </source>
</evidence>
<dbReference type="InterPro" id="IPR005861">
    <property type="entry name" value="HisP_aminotrans"/>
</dbReference>
<dbReference type="GO" id="GO:0000105">
    <property type="term" value="P:L-histidine biosynthetic process"/>
    <property type="evidence" value="ECO:0007669"/>
    <property type="project" value="UniProtKB-UniRule"/>
</dbReference>
<evidence type="ECO:0000256" key="4">
    <source>
        <dbReference type="ARBA" id="ARBA00022576"/>
    </source>
</evidence>
<evidence type="ECO:0000256" key="8">
    <source>
        <dbReference type="ARBA" id="ARBA00023102"/>
    </source>
</evidence>
<comment type="subunit">
    <text evidence="3 9">Homodimer.</text>
</comment>
<evidence type="ECO:0000256" key="3">
    <source>
        <dbReference type="ARBA" id="ARBA00011738"/>
    </source>
</evidence>
<evidence type="ECO:0000313" key="11">
    <source>
        <dbReference type="EMBL" id="MBC8334780.1"/>
    </source>
</evidence>
<comment type="catalytic activity">
    <reaction evidence="9">
        <text>L-histidinol phosphate + 2-oxoglutarate = 3-(imidazol-4-yl)-2-oxopropyl phosphate + L-glutamate</text>
        <dbReference type="Rhea" id="RHEA:23744"/>
        <dbReference type="ChEBI" id="CHEBI:16810"/>
        <dbReference type="ChEBI" id="CHEBI:29985"/>
        <dbReference type="ChEBI" id="CHEBI:57766"/>
        <dbReference type="ChEBI" id="CHEBI:57980"/>
        <dbReference type="EC" id="2.6.1.9"/>
    </reaction>
</comment>